<keyword evidence="1" id="KW-0732">Signal</keyword>
<sequence>MKRKLFSFLIILSAALPFFILKPPAAYSAVPIFETNPAILEPTELTRIFTGGNLAQVIKEFVFKLTMENMKRQMLDALVGQMVTGIAGGKPQFVTNWSDFTRENYNTGVDEGVRDLQNSGLLGRNSFDPLIISEVTGRPVTSYSGPSAEENLRRENFTSWDDYLSLWSPENNYYGKRLLVEDYVTSRGAAKAEAAKNEALAGGGFLSAKDAQGNITTPGKTVGDTLSRAVTSDIDYIVNADDLASFASTIGNSIFNKMLGGFKGFSGIVGAAESILGGEGIGSFNPQDLLTSENLSNLASGFLFDKGEGFLDETLQKSTGTVGNSGGRVDQINNSISGLATNAVDDITSNSLLGGSVSGYASGYYSGDYEGNKKESYQEVQKTIWYLEDVKKSSGSSKVDNLIVSLQTILTDLNNDINGIATANKDNANTQKSTIQKILLTDLFSADLTVKIGNNFDFANTLPINLNTPNMVTFNSANAPTVITKSDYLFTNKTAYRDDLGKTSGGSEDYLGINIPNVSKPVPFFEYHSGNLDNYLAALDKKIKNYNDNYTSRLSTWINDQTGSETLANEYQKQQEIYSLKQKIDSFILELYKAKLYLADVGTISRDPTNVFENLDILQFNIDESLKEKQNLSSLNLNEIKAKSDLKKKQLVSSFDGGVLDLYSAGLTGRQNIDSQGKLPITDDTLKNGVVPISDFDLAVNSSILPPPYSSQSIFGSINTKYFWIGDNKSNFLTAFDGRINKLTSSNLLLSLPAYGIKFDEDFSNFSGYSNCSSSYDNNDDKIKSGECKSFKNKDDIYGNNANLFSSVNLLIYKYWNYSYYNYPSPRYASLSISLTLPSSSSNIKLRFYRLFDNNLFYNNVGKRYSTRFSEILLDDKSLESEYLPDSASVVSINVPRKSWAYREYNISNLSGKTVNLTCKSTDNNIKLYNNYWKGDQQPLSCGLDNIQIVSY</sequence>
<gene>
    <name evidence="2" type="ORF">A2390_01025</name>
</gene>
<feature type="signal peptide" evidence="1">
    <location>
        <begin position="1"/>
        <end position="28"/>
    </location>
</feature>
<accession>A0A1G2CNW3</accession>
<name>A0A1G2CNW3_9BACT</name>
<evidence type="ECO:0000313" key="3">
    <source>
        <dbReference type="Proteomes" id="UP000178599"/>
    </source>
</evidence>
<reference evidence="2 3" key="1">
    <citation type="journal article" date="2016" name="Nat. Commun.">
        <title>Thousands of microbial genomes shed light on interconnected biogeochemical processes in an aquifer system.</title>
        <authorList>
            <person name="Anantharaman K."/>
            <person name="Brown C.T."/>
            <person name="Hug L.A."/>
            <person name="Sharon I."/>
            <person name="Castelle C.J."/>
            <person name="Probst A.J."/>
            <person name="Thomas B.C."/>
            <person name="Singh A."/>
            <person name="Wilkins M.J."/>
            <person name="Karaoz U."/>
            <person name="Brodie E.L."/>
            <person name="Williams K.H."/>
            <person name="Hubbard S.S."/>
            <person name="Banfield J.F."/>
        </authorList>
    </citation>
    <scope>NUCLEOTIDE SEQUENCE [LARGE SCALE GENOMIC DNA]</scope>
</reference>
<evidence type="ECO:0000256" key="1">
    <source>
        <dbReference type="SAM" id="SignalP"/>
    </source>
</evidence>
<protein>
    <submittedName>
        <fullName evidence="2">Uncharacterized protein</fullName>
    </submittedName>
</protein>
<dbReference type="EMBL" id="MHLE01000011">
    <property type="protein sequence ID" value="OGZ03029.1"/>
    <property type="molecule type" value="Genomic_DNA"/>
</dbReference>
<comment type="caution">
    <text evidence="2">The sequence shown here is derived from an EMBL/GenBank/DDBJ whole genome shotgun (WGS) entry which is preliminary data.</text>
</comment>
<dbReference type="Proteomes" id="UP000178599">
    <property type="component" value="Unassembled WGS sequence"/>
</dbReference>
<evidence type="ECO:0000313" key="2">
    <source>
        <dbReference type="EMBL" id="OGZ03029.1"/>
    </source>
</evidence>
<feature type="chain" id="PRO_5009582379" evidence="1">
    <location>
        <begin position="29"/>
        <end position="952"/>
    </location>
</feature>
<dbReference type="AlphaFoldDB" id="A0A1G2CNW3"/>
<organism evidence="2 3">
    <name type="scientific">Candidatus Liptonbacteria bacterium RIFOXYB1_FULL_36_10</name>
    <dbReference type="NCBI Taxonomy" id="1798654"/>
    <lineage>
        <taxon>Bacteria</taxon>
        <taxon>Candidatus Liptoniibacteriota</taxon>
    </lineage>
</organism>
<proteinExistence type="predicted"/>